<sequence>MNKQVFSLFLAGFMFSGAAAADVNGDMNKFFNKLGFDSNVTGAAAWQGQAAGYATGGNIFLRNQVKQLQVVSFTPPSLNAGCGGIDAYLGSFSYLNSEQLTQFVQQLMTNAAGYLFDLALQTTVPELKQAKDFLQKMASDINSTNISSCQAAQGIIGGLWPTNSVQSQKICQDIAGETNMFADWAASRQGCTVGGKMDSAFDKSPDNMKDQVMRNKNLMWEVLKKNKMLDGNDELKELVMNLTGTIIFGPTNGDVRFIPVKANRQDVIKALMYGGQIEISGCVSVGDCLELRTKTITVSQENALNEMVINNIKGIQGKLQSDTALTPQEKGFIQSTSVPILRYLVDPMMLNIKSSVLPTLSDYIAYDILFQYLQELVDQSRVQMNSKNFPEEQMKSLRENIAEANRQLESLQQTVEVKSNVLMDLDRQMSYLRQQTSSQLQERFQQNYRFNIVSPEPKGSNGNGG</sequence>
<dbReference type="RefSeq" id="WP_172694090.1">
    <property type="nucleotide sequence ID" value="NZ_CBCYIR010000044.1"/>
</dbReference>
<gene>
    <name evidence="3" type="primary">traH</name>
</gene>
<evidence type="ECO:0000256" key="2">
    <source>
        <dbReference type="SAM" id="SignalP"/>
    </source>
</evidence>
<accession>A0A514C8U1</accession>
<dbReference type="AlphaFoldDB" id="A0A514C8U1"/>
<geneLocation type="plasmid" evidence="3">
    <name>pMM1L5</name>
</geneLocation>
<feature type="signal peptide" evidence="2">
    <location>
        <begin position="1"/>
        <end position="21"/>
    </location>
</feature>
<dbReference type="EMBL" id="MK851048">
    <property type="protein sequence ID" value="QDH76093.1"/>
    <property type="molecule type" value="Genomic_DNA"/>
</dbReference>
<protein>
    <submittedName>
        <fullName evidence="3">TraH</fullName>
    </submittedName>
</protein>
<dbReference type="NCBIfam" id="NF010279">
    <property type="entry name" value="PRK13723.1"/>
    <property type="match status" value="1"/>
</dbReference>
<feature type="chain" id="PRO_5022141488" evidence="2">
    <location>
        <begin position="22"/>
        <end position="465"/>
    </location>
</feature>
<dbReference type="InterPro" id="IPR010927">
    <property type="entry name" value="T4SS_TraH"/>
</dbReference>
<dbReference type="Pfam" id="PF06122">
    <property type="entry name" value="TraH"/>
    <property type="match status" value="1"/>
</dbReference>
<evidence type="ECO:0000256" key="1">
    <source>
        <dbReference type="SAM" id="Coils"/>
    </source>
</evidence>
<proteinExistence type="predicted"/>
<name>A0A514C8U1_MORMO</name>
<evidence type="ECO:0000313" key="3">
    <source>
        <dbReference type="EMBL" id="QDH76093.1"/>
    </source>
</evidence>
<organism evidence="3">
    <name type="scientific">Morganella morganii</name>
    <name type="common">Proteus morganii</name>
    <dbReference type="NCBI Taxonomy" id="582"/>
    <lineage>
        <taxon>Bacteria</taxon>
        <taxon>Pseudomonadati</taxon>
        <taxon>Pseudomonadota</taxon>
        <taxon>Gammaproteobacteria</taxon>
        <taxon>Enterobacterales</taxon>
        <taxon>Morganellaceae</taxon>
        <taxon>Morganella</taxon>
    </lineage>
</organism>
<feature type="coiled-coil region" evidence="1">
    <location>
        <begin position="387"/>
        <end position="428"/>
    </location>
</feature>
<keyword evidence="3" id="KW-0614">Plasmid</keyword>
<reference evidence="3" key="1">
    <citation type="submission" date="2019-04" db="EMBL/GenBank/DDBJ databases">
        <authorList>
            <person name="Hu G."/>
            <person name="Luo X."/>
        </authorList>
    </citation>
    <scope>NUCLEOTIDE SEQUENCE</scope>
    <source>
        <strain evidence="3">MM1L5</strain>
        <plasmid evidence="3">pMM1L5</plasmid>
    </source>
</reference>
<keyword evidence="1" id="KW-0175">Coiled coil</keyword>
<keyword evidence="2" id="KW-0732">Signal</keyword>